<sequence length="67" mass="7408">MSPALMKMWIALSSMGFMFIAILAIYISRYKVKKGIIRGITALVAYSFMIVAGIMIVFVVFSGPVDQ</sequence>
<dbReference type="RefSeq" id="WP_053402295.1">
    <property type="nucleotide sequence ID" value="NZ_JAUKEN010000001.1"/>
</dbReference>
<keyword evidence="1" id="KW-1133">Transmembrane helix</keyword>
<organism evidence="2 3">
    <name type="scientific">Priestia koreensis</name>
    <dbReference type="NCBI Taxonomy" id="284581"/>
    <lineage>
        <taxon>Bacteria</taxon>
        <taxon>Bacillati</taxon>
        <taxon>Bacillota</taxon>
        <taxon>Bacilli</taxon>
        <taxon>Bacillales</taxon>
        <taxon>Bacillaceae</taxon>
        <taxon>Priestia</taxon>
    </lineage>
</organism>
<reference evidence="3" key="1">
    <citation type="submission" date="2015-08" db="EMBL/GenBank/DDBJ databases">
        <title>Fjat-14210 dsm16467.</title>
        <authorList>
            <person name="Liu B."/>
            <person name="Wang J."/>
            <person name="Zhu Y."/>
            <person name="Liu G."/>
            <person name="Chen Q."/>
            <person name="Chen Z."/>
            <person name="Lan J."/>
            <person name="Che J."/>
            <person name="Ge C."/>
            <person name="Shi H."/>
            <person name="Pan Z."/>
            <person name="Liu X."/>
        </authorList>
    </citation>
    <scope>NUCLEOTIDE SEQUENCE [LARGE SCALE GENOMIC DNA]</scope>
    <source>
        <strain evidence="3">DSM 16467</strain>
    </source>
</reference>
<dbReference type="AlphaFoldDB" id="A0A0M0KZ42"/>
<keyword evidence="3" id="KW-1185">Reference proteome</keyword>
<accession>A0A0M0KZ42</accession>
<dbReference type="PATRIC" id="fig|284581.3.peg.4137"/>
<dbReference type="InterPro" id="IPR020076">
    <property type="entry name" value="DUF2768"/>
</dbReference>
<evidence type="ECO:0000313" key="3">
    <source>
        <dbReference type="Proteomes" id="UP000037558"/>
    </source>
</evidence>
<feature type="transmembrane region" description="Helical" evidence="1">
    <location>
        <begin position="6"/>
        <end position="27"/>
    </location>
</feature>
<dbReference type="Pfam" id="PF10966">
    <property type="entry name" value="DUF2768"/>
    <property type="match status" value="1"/>
</dbReference>
<name>A0A0M0KZ42_9BACI</name>
<dbReference type="OrthoDB" id="2476435at2"/>
<evidence type="ECO:0008006" key="4">
    <source>
        <dbReference type="Google" id="ProtNLM"/>
    </source>
</evidence>
<comment type="caution">
    <text evidence="2">The sequence shown here is derived from an EMBL/GenBank/DDBJ whole genome shotgun (WGS) entry which is preliminary data.</text>
</comment>
<evidence type="ECO:0000256" key="1">
    <source>
        <dbReference type="SAM" id="Phobius"/>
    </source>
</evidence>
<proteinExistence type="predicted"/>
<gene>
    <name evidence="2" type="ORF">AMD01_15305</name>
</gene>
<evidence type="ECO:0000313" key="2">
    <source>
        <dbReference type="EMBL" id="KOO44086.1"/>
    </source>
</evidence>
<feature type="transmembrane region" description="Helical" evidence="1">
    <location>
        <begin position="39"/>
        <end position="61"/>
    </location>
</feature>
<dbReference type="Proteomes" id="UP000037558">
    <property type="component" value="Unassembled WGS sequence"/>
</dbReference>
<dbReference type="STRING" id="284581.AMD01_15305"/>
<keyword evidence="1" id="KW-0472">Membrane</keyword>
<dbReference type="EMBL" id="LILC01000019">
    <property type="protein sequence ID" value="KOO44086.1"/>
    <property type="molecule type" value="Genomic_DNA"/>
</dbReference>
<keyword evidence="1" id="KW-0812">Transmembrane</keyword>
<protein>
    <recommendedName>
        <fullName evidence="4">DUF2768 domain-containing protein</fullName>
    </recommendedName>
</protein>